<dbReference type="GO" id="GO:0009086">
    <property type="term" value="P:methionine biosynthetic process"/>
    <property type="evidence" value="ECO:0007669"/>
    <property type="project" value="UniProtKB-KW"/>
</dbReference>
<proteinExistence type="inferred from homology"/>
<dbReference type="InterPro" id="IPR001342">
    <property type="entry name" value="HDH_cat"/>
</dbReference>
<dbReference type="Gene3D" id="3.40.50.720">
    <property type="entry name" value="NAD(P)-binding Rossmann-like Domain"/>
    <property type="match status" value="1"/>
</dbReference>
<dbReference type="GO" id="GO:0009088">
    <property type="term" value="P:threonine biosynthetic process"/>
    <property type="evidence" value="ECO:0007669"/>
    <property type="project" value="UniProtKB-UniPathway"/>
</dbReference>
<feature type="domain" description="Aspartate/homoserine dehydrogenase NAD-binding" evidence="18">
    <location>
        <begin position="9"/>
        <end position="155"/>
    </location>
</feature>
<dbReference type="PANTHER" id="PTHR43070">
    <property type="match status" value="1"/>
</dbReference>
<feature type="domain" description="Homoserine dehydrogenase catalytic" evidence="17">
    <location>
        <begin position="163"/>
        <end position="370"/>
    </location>
</feature>
<feature type="binding site" evidence="14">
    <location>
        <position position="128"/>
    </location>
    <ligand>
        <name>NADPH</name>
        <dbReference type="ChEBI" id="CHEBI:57783"/>
    </ligand>
</feature>
<dbReference type="FunFam" id="3.30.360.10:FF:000006">
    <property type="entry name" value="Bifunctional aspartokinase/homoserine dehydrogenase"/>
    <property type="match status" value="1"/>
</dbReference>
<dbReference type="PROSITE" id="PS01042">
    <property type="entry name" value="HOMOSER_DHGENASE"/>
    <property type="match status" value="1"/>
</dbReference>
<feature type="binding site" evidence="14">
    <location>
        <position position="104"/>
    </location>
    <ligand>
        <name>NADPH</name>
        <dbReference type="ChEBI" id="CHEBI:57783"/>
    </ligand>
</feature>
<feature type="binding site" evidence="14">
    <location>
        <begin position="9"/>
        <end position="14"/>
    </location>
    <ligand>
        <name>NADP(+)</name>
        <dbReference type="ChEBI" id="CHEBI:58349"/>
    </ligand>
</feature>
<comment type="similarity">
    <text evidence="4 12 16">Belongs to the homoserine dehydrogenase family.</text>
</comment>
<dbReference type="Gene3D" id="3.30.360.10">
    <property type="entry name" value="Dihydrodipicolinate Reductase, domain 2"/>
    <property type="match status" value="1"/>
</dbReference>
<evidence type="ECO:0000313" key="19">
    <source>
        <dbReference type="EMBL" id="CAD8770313.1"/>
    </source>
</evidence>
<feature type="active site" description="Proton donor" evidence="13">
    <location>
        <position position="232"/>
    </location>
</feature>
<evidence type="ECO:0000256" key="2">
    <source>
        <dbReference type="ARBA" id="ARBA00005056"/>
    </source>
</evidence>
<evidence type="ECO:0000256" key="9">
    <source>
        <dbReference type="ARBA" id="ARBA00023002"/>
    </source>
</evidence>
<dbReference type="GO" id="GO:0050661">
    <property type="term" value="F:NADP binding"/>
    <property type="evidence" value="ECO:0007669"/>
    <property type="project" value="InterPro"/>
</dbReference>
<dbReference type="GO" id="GO:0009090">
    <property type="term" value="P:homoserine biosynthetic process"/>
    <property type="evidence" value="ECO:0007669"/>
    <property type="project" value="TreeGrafter"/>
</dbReference>
<feature type="binding site" evidence="14">
    <location>
        <position position="217"/>
    </location>
    <ligand>
        <name>L-homoserine</name>
        <dbReference type="ChEBI" id="CHEBI:57476"/>
    </ligand>
</feature>
<evidence type="ECO:0000256" key="3">
    <source>
        <dbReference type="ARBA" id="ARBA00005062"/>
    </source>
</evidence>
<dbReference type="InterPro" id="IPR011147">
    <property type="entry name" value="Bifunc_Aspkin/hSer_DH"/>
</dbReference>
<evidence type="ECO:0000256" key="7">
    <source>
        <dbReference type="ARBA" id="ARBA00022697"/>
    </source>
</evidence>
<sequence>MEVRVGLLGPGLIGSALLRQLFSQRDALPRFLNAKVNVVAVANSKNMILAPEGLAELDQNQVPDAWKTRLSCQAGDVAAFDWSRFVDTLSPSKSTSCSVLVDCTSNESAVDLYEAAIQRGCHVVTPNKKFGSGALDRYRRVLDIAKTSGRNFMYEATVGAGLPLISTLKSLIETGDSILKVEGILSGTLSFIFNTFDPKVNSFSAVVVAAKEKGYTEPDPRDDLGGVDVARKVCILARTLGLPLDSLNDINSRSLVPEPLSGVSIDEFMTRLPEFDAEIATQATAAAEKGEKMLFVGVVDVSTGLEKGIAKVELANYPSSHPFAQLSGADNIVCITTLRYGGPLGGTPLVIRGPGAGAEVTAAGVFSDIIQAVRTHPRSV</sequence>
<gene>
    <name evidence="19" type="ORF">PPAR00522_LOCUS6714</name>
</gene>
<dbReference type="Pfam" id="PF00742">
    <property type="entry name" value="Homoserine_dh"/>
    <property type="match status" value="1"/>
</dbReference>
<dbReference type="EMBL" id="HBFM01010566">
    <property type="protein sequence ID" value="CAD8770313.1"/>
    <property type="molecule type" value="Transcribed_RNA"/>
</dbReference>
<evidence type="ECO:0000256" key="12">
    <source>
        <dbReference type="PIRNR" id="PIRNR036497"/>
    </source>
</evidence>
<evidence type="ECO:0000256" key="16">
    <source>
        <dbReference type="RuleBase" id="RU004171"/>
    </source>
</evidence>
<evidence type="ECO:0000256" key="1">
    <source>
        <dbReference type="ARBA" id="ARBA00001920"/>
    </source>
</evidence>
<evidence type="ECO:0000256" key="10">
    <source>
        <dbReference type="ARBA" id="ARBA00023167"/>
    </source>
</evidence>
<comment type="pathway">
    <text evidence="2 15">Amino-acid biosynthesis; L-threonine biosynthesis; L-threonine from L-aspartate: step 3/5.</text>
</comment>
<reference evidence="19" key="1">
    <citation type="submission" date="2021-01" db="EMBL/GenBank/DDBJ databases">
        <authorList>
            <person name="Corre E."/>
            <person name="Pelletier E."/>
            <person name="Niang G."/>
            <person name="Scheremetjew M."/>
            <person name="Finn R."/>
            <person name="Kale V."/>
            <person name="Holt S."/>
            <person name="Cochrane G."/>
            <person name="Meng A."/>
            <person name="Brown T."/>
            <person name="Cohen L."/>
        </authorList>
    </citation>
    <scope>NUCLEOTIDE SEQUENCE</scope>
    <source>
        <strain evidence="19">SAG 63-3</strain>
    </source>
</reference>
<dbReference type="GO" id="GO:0004412">
    <property type="term" value="F:homoserine dehydrogenase activity"/>
    <property type="evidence" value="ECO:0007669"/>
    <property type="project" value="UniProtKB-EC"/>
</dbReference>
<evidence type="ECO:0000256" key="11">
    <source>
        <dbReference type="ARBA" id="ARBA00048841"/>
    </source>
</evidence>
<name>A0A7S0YDF7_9CHLO</name>
<dbReference type="UniPathway" id="UPA00051">
    <property type="reaction ID" value="UER00465"/>
</dbReference>
<dbReference type="Pfam" id="PF03447">
    <property type="entry name" value="NAD_binding_3"/>
    <property type="match status" value="1"/>
</dbReference>
<evidence type="ECO:0000256" key="4">
    <source>
        <dbReference type="ARBA" id="ARBA00006753"/>
    </source>
</evidence>
<evidence type="ECO:0000256" key="6">
    <source>
        <dbReference type="ARBA" id="ARBA00022605"/>
    </source>
</evidence>
<keyword evidence="6 12" id="KW-0028">Amino-acid biosynthesis</keyword>
<dbReference type="InterPro" id="IPR019811">
    <property type="entry name" value="HDH_CS"/>
</dbReference>
<evidence type="ECO:0000259" key="18">
    <source>
        <dbReference type="Pfam" id="PF03447"/>
    </source>
</evidence>
<dbReference type="InterPro" id="IPR005106">
    <property type="entry name" value="Asp/hSer_DH_NAD-bd"/>
</dbReference>
<evidence type="ECO:0000256" key="8">
    <source>
        <dbReference type="ARBA" id="ARBA00022857"/>
    </source>
</evidence>
<dbReference type="EC" id="1.1.1.3" evidence="5 12"/>
<evidence type="ECO:0000256" key="15">
    <source>
        <dbReference type="RuleBase" id="RU000579"/>
    </source>
</evidence>
<comment type="catalytic activity">
    <reaction evidence="11">
        <text>L-homoserine + NADP(+) = L-aspartate 4-semialdehyde + NADPH + H(+)</text>
        <dbReference type="Rhea" id="RHEA:15761"/>
        <dbReference type="ChEBI" id="CHEBI:15378"/>
        <dbReference type="ChEBI" id="CHEBI:57476"/>
        <dbReference type="ChEBI" id="CHEBI:57783"/>
        <dbReference type="ChEBI" id="CHEBI:58349"/>
        <dbReference type="ChEBI" id="CHEBI:537519"/>
        <dbReference type="EC" id="1.1.1.3"/>
    </reaction>
    <physiologicalReaction direction="right-to-left" evidence="11">
        <dbReference type="Rhea" id="RHEA:15763"/>
    </physiologicalReaction>
</comment>
<keyword evidence="9 12" id="KW-0560">Oxidoreductase</keyword>
<comment type="pathway">
    <text evidence="3 15">Amino-acid biosynthesis; L-methionine biosynthesis via de novo pathway; L-homoserine from L-aspartate: step 3/3.</text>
</comment>
<dbReference type="UniPathway" id="UPA00050">
    <property type="reaction ID" value="UER00063"/>
</dbReference>
<dbReference type="SUPFAM" id="SSF51735">
    <property type="entry name" value="NAD(P)-binding Rossmann-fold domains"/>
    <property type="match status" value="1"/>
</dbReference>
<evidence type="ECO:0000256" key="14">
    <source>
        <dbReference type="PIRSR" id="PIRSR036497-2"/>
    </source>
</evidence>
<dbReference type="AlphaFoldDB" id="A0A7S0YDF7"/>
<accession>A0A7S0YDF7</accession>
<protein>
    <recommendedName>
        <fullName evidence="5 12">Homoserine dehydrogenase</fullName>
        <shortName evidence="12">HDH</shortName>
        <ecNumber evidence="5 12">1.1.1.3</ecNumber>
    </recommendedName>
</protein>
<dbReference type="InterPro" id="IPR022697">
    <property type="entry name" value="HDH_short"/>
</dbReference>
<dbReference type="PIRSF" id="PIRSF036497">
    <property type="entry name" value="HDH_short"/>
    <property type="match status" value="1"/>
</dbReference>
<evidence type="ECO:0000259" key="17">
    <source>
        <dbReference type="Pfam" id="PF00742"/>
    </source>
</evidence>
<dbReference type="SUPFAM" id="SSF55347">
    <property type="entry name" value="Glyceraldehyde-3-phosphate dehydrogenase-like, C-terminal domain"/>
    <property type="match status" value="1"/>
</dbReference>
<comment type="cofactor">
    <cofactor evidence="1">
        <name>a metal cation</name>
        <dbReference type="ChEBI" id="CHEBI:25213"/>
    </cofactor>
</comment>
<keyword evidence="10 12" id="KW-0486">Methionine biosynthesis</keyword>
<keyword evidence="7 12" id="KW-0791">Threonine biosynthesis</keyword>
<organism evidence="19">
    <name type="scientific">Polytomella parva</name>
    <dbReference type="NCBI Taxonomy" id="51329"/>
    <lineage>
        <taxon>Eukaryota</taxon>
        <taxon>Viridiplantae</taxon>
        <taxon>Chlorophyta</taxon>
        <taxon>core chlorophytes</taxon>
        <taxon>Chlorophyceae</taxon>
        <taxon>CS clade</taxon>
        <taxon>Chlamydomonadales</taxon>
        <taxon>Chlamydomonadaceae</taxon>
        <taxon>Polytomella</taxon>
    </lineage>
</organism>
<keyword evidence="8 12" id="KW-0521">NADP</keyword>
<evidence type="ECO:0000256" key="13">
    <source>
        <dbReference type="PIRSR" id="PIRSR036497-1"/>
    </source>
</evidence>
<dbReference type="InterPro" id="IPR036291">
    <property type="entry name" value="NAD(P)-bd_dom_sf"/>
</dbReference>
<evidence type="ECO:0000256" key="5">
    <source>
        <dbReference type="ARBA" id="ARBA00013213"/>
    </source>
</evidence>
<dbReference type="PANTHER" id="PTHR43070:SF5">
    <property type="entry name" value="HOMOSERINE DEHYDROGENASE"/>
    <property type="match status" value="1"/>
</dbReference>